<keyword evidence="5 7" id="KW-0472">Membrane</keyword>
<dbReference type="InterPro" id="IPR036259">
    <property type="entry name" value="MFS_trans_sf"/>
</dbReference>
<dbReference type="GO" id="GO:0016020">
    <property type="term" value="C:membrane"/>
    <property type="evidence" value="ECO:0007669"/>
    <property type="project" value="UniProtKB-SubCell"/>
</dbReference>
<comment type="similarity">
    <text evidence="2">Belongs to the major facilitator superfamily. Proton-dependent oligopeptide transporter (POT/PTR) (TC 2.A.17) family.</text>
</comment>
<dbReference type="Gene3D" id="1.20.1250.20">
    <property type="entry name" value="MFS general substrate transporter like domains"/>
    <property type="match status" value="1"/>
</dbReference>
<dbReference type="Pfam" id="PF00854">
    <property type="entry name" value="PTR2"/>
    <property type="match status" value="1"/>
</dbReference>
<keyword evidence="4 7" id="KW-1133">Transmembrane helix</keyword>
<feature type="transmembrane region" description="Helical" evidence="7">
    <location>
        <begin position="189"/>
        <end position="213"/>
    </location>
</feature>
<evidence type="ECO:0000313" key="9">
    <source>
        <dbReference type="Proteomes" id="UP000886520"/>
    </source>
</evidence>
<feature type="transmembrane region" description="Helical" evidence="7">
    <location>
        <begin position="589"/>
        <end position="607"/>
    </location>
</feature>
<evidence type="ECO:0000256" key="3">
    <source>
        <dbReference type="ARBA" id="ARBA00022692"/>
    </source>
</evidence>
<feature type="transmembrane region" description="Helical" evidence="7">
    <location>
        <begin position="549"/>
        <end position="569"/>
    </location>
</feature>
<dbReference type="Proteomes" id="UP000886520">
    <property type="component" value="Chromosome 8"/>
</dbReference>
<protein>
    <submittedName>
        <fullName evidence="8">Uncharacterized protein</fullName>
    </submittedName>
</protein>
<feature type="region of interest" description="Disordered" evidence="6">
    <location>
        <begin position="637"/>
        <end position="679"/>
    </location>
</feature>
<comment type="caution">
    <text evidence="8">The sequence shown here is derived from an EMBL/GenBank/DDBJ whole genome shotgun (WGS) entry which is preliminary data.</text>
</comment>
<feature type="transmembrane region" description="Helical" evidence="7">
    <location>
        <begin position="109"/>
        <end position="130"/>
    </location>
</feature>
<evidence type="ECO:0000256" key="2">
    <source>
        <dbReference type="ARBA" id="ARBA00005982"/>
    </source>
</evidence>
<comment type="subcellular location">
    <subcellularLocation>
        <location evidence="1">Membrane</location>
        <topology evidence="1">Multi-pass membrane protein</topology>
    </subcellularLocation>
</comment>
<dbReference type="PANTHER" id="PTHR11654">
    <property type="entry name" value="OLIGOPEPTIDE TRANSPORTER-RELATED"/>
    <property type="match status" value="1"/>
</dbReference>
<keyword evidence="9" id="KW-1185">Reference proteome</keyword>
<feature type="transmembrane region" description="Helical" evidence="7">
    <location>
        <begin position="460"/>
        <end position="481"/>
    </location>
</feature>
<evidence type="ECO:0000256" key="1">
    <source>
        <dbReference type="ARBA" id="ARBA00004141"/>
    </source>
</evidence>
<feature type="transmembrane region" description="Helical" evidence="7">
    <location>
        <begin position="80"/>
        <end position="97"/>
    </location>
</feature>
<feature type="transmembrane region" description="Helical" evidence="7">
    <location>
        <begin position="137"/>
        <end position="160"/>
    </location>
</feature>
<keyword evidence="3 7" id="KW-0812">Transmembrane</keyword>
<name>A0A9D4UZP5_ADICA</name>
<dbReference type="CDD" id="cd17416">
    <property type="entry name" value="MFS_NPF1_2"/>
    <property type="match status" value="1"/>
</dbReference>
<evidence type="ECO:0000256" key="6">
    <source>
        <dbReference type="SAM" id="MobiDB-lite"/>
    </source>
</evidence>
<evidence type="ECO:0000256" key="5">
    <source>
        <dbReference type="ARBA" id="ARBA00023136"/>
    </source>
</evidence>
<reference evidence="8" key="1">
    <citation type="submission" date="2021-01" db="EMBL/GenBank/DDBJ databases">
        <title>Adiantum capillus-veneris genome.</title>
        <authorList>
            <person name="Fang Y."/>
            <person name="Liao Q."/>
        </authorList>
    </citation>
    <scope>NUCLEOTIDE SEQUENCE</scope>
    <source>
        <strain evidence="8">H3</strain>
        <tissue evidence="8">Leaf</tissue>
    </source>
</reference>
<feature type="transmembrane region" description="Helical" evidence="7">
    <location>
        <begin position="420"/>
        <end position="440"/>
    </location>
</feature>
<accession>A0A9D4UZP5</accession>
<evidence type="ECO:0000256" key="4">
    <source>
        <dbReference type="ARBA" id="ARBA00022989"/>
    </source>
</evidence>
<dbReference type="AlphaFoldDB" id="A0A9D4UZP5"/>
<dbReference type="EMBL" id="JABFUD020000008">
    <property type="protein sequence ID" value="KAI5076978.1"/>
    <property type="molecule type" value="Genomic_DNA"/>
</dbReference>
<dbReference type="GO" id="GO:0022857">
    <property type="term" value="F:transmembrane transporter activity"/>
    <property type="evidence" value="ECO:0007669"/>
    <property type="project" value="InterPro"/>
</dbReference>
<evidence type="ECO:0000313" key="8">
    <source>
        <dbReference type="EMBL" id="KAI5076978.1"/>
    </source>
</evidence>
<feature type="transmembrane region" description="Helical" evidence="7">
    <location>
        <begin position="259"/>
        <end position="284"/>
    </location>
</feature>
<organism evidence="8 9">
    <name type="scientific">Adiantum capillus-veneris</name>
    <name type="common">Maidenhair fern</name>
    <dbReference type="NCBI Taxonomy" id="13818"/>
    <lineage>
        <taxon>Eukaryota</taxon>
        <taxon>Viridiplantae</taxon>
        <taxon>Streptophyta</taxon>
        <taxon>Embryophyta</taxon>
        <taxon>Tracheophyta</taxon>
        <taxon>Polypodiopsida</taxon>
        <taxon>Polypodiidae</taxon>
        <taxon>Polypodiales</taxon>
        <taxon>Pteridineae</taxon>
        <taxon>Pteridaceae</taxon>
        <taxon>Vittarioideae</taxon>
        <taxon>Adiantum</taxon>
    </lineage>
</organism>
<evidence type="ECO:0000256" key="7">
    <source>
        <dbReference type="SAM" id="Phobius"/>
    </source>
</evidence>
<dbReference type="OrthoDB" id="8904098at2759"/>
<sequence>MQSKAMDYQKIKFHRCLTFRTSLSKPQQGIEAMRNGGKLSDSIYLMWKSMRKTFRRLRDKQQAMEPGGWKTMPFVLGNEVCEKLAAIGILFSMILYLTQEFHLEQVAAVNILTVSSGTGYLSPILGGYLADAYLGRFWTLIISSLINLMGMSFLVLTAAISSLRPAPCPLNSSNQTSSECPHATTGQLLFLYLAFTLLAIASGGIKPCAYPFGADQFSQDTREGRKSFQSYSNWYFFGIYLAVLLSATIVVYVQQSISWAMGFGIPAIAMAISITVFVLGAPLYRYEVPAGSPLKLLARVCVAAFHKRKAALPQEMGALFDPLDDDMFRHMGEKYVHTDQLRFLDKAAVIRDGELGEDGKVLRPWWLCSVHQIEQLKLIVRTLPIMIAAMLHSLAVSQQTAFSVLQANTMNRHMFGSFKLPAASTGVFPMLTIMIVLPLYDKVVLPYARRVTQTDRGITFLQRIGMGYALGICAMVLSGIVEARRRRIAVANGLIDKPREVVPMSVFWLVPQLCLMGVGEAFNGVGQAEFFYDQVPESMRSTTGSINSCISGVGVYISAIVLTTVQKASAKHGSVSWLDDNLNKARLDHYYYIVAGLIGINLFYFLIVSRWFSYKNAVIIKPMSKEELPCEKGELKSDCATEKDEDSLPQEGDRESTTQQEQGKSRRGGREKEKQRKQGCGLSFSLHMCEGC</sequence>
<dbReference type="InterPro" id="IPR000109">
    <property type="entry name" value="POT_fam"/>
</dbReference>
<gene>
    <name evidence="8" type="ORF">GOP47_0009043</name>
</gene>
<feature type="transmembrane region" description="Helical" evidence="7">
    <location>
        <begin position="234"/>
        <end position="253"/>
    </location>
</feature>
<dbReference type="SUPFAM" id="SSF103473">
    <property type="entry name" value="MFS general substrate transporter"/>
    <property type="match status" value="1"/>
</dbReference>
<proteinExistence type="inferred from homology"/>